<feature type="domain" description="PDZ" evidence="2">
    <location>
        <begin position="268"/>
        <end position="317"/>
    </location>
</feature>
<feature type="chain" id="PRO_5007489616" description="PDZ domain-containing protein" evidence="1">
    <location>
        <begin position="20"/>
        <end position="367"/>
    </location>
</feature>
<comment type="caution">
    <text evidence="3">The sequence shown here is derived from an EMBL/GenBank/DDBJ whole genome shotgun (WGS) entry which is preliminary data.</text>
</comment>
<keyword evidence="1" id="KW-0732">Signal</keyword>
<dbReference type="InterPro" id="IPR001478">
    <property type="entry name" value="PDZ"/>
</dbReference>
<organism evidence="3 4">
    <name type="scientific">Cephaloticoccus primus</name>
    <dbReference type="NCBI Taxonomy" id="1548207"/>
    <lineage>
        <taxon>Bacteria</taxon>
        <taxon>Pseudomonadati</taxon>
        <taxon>Verrucomicrobiota</taxon>
        <taxon>Opitutia</taxon>
        <taxon>Opitutales</taxon>
        <taxon>Opitutaceae</taxon>
        <taxon>Cephaloticoccus</taxon>
    </lineage>
</organism>
<evidence type="ECO:0000256" key="1">
    <source>
        <dbReference type="SAM" id="SignalP"/>
    </source>
</evidence>
<gene>
    <name evidence="3" type="ORF">AXK11_04055</name>
</gene>
<proteinExistence type="predicted"/>
<dbReference type="RefSeq" id="WP_068629499.1">
    <property type="nucleotide sequence ID" value="NZ_LSZQ01000030.1"/>
</dbReference>
<dbReference type="SUPFAM" id="SSF50156">
    <property type="entry name" value="PDZ domain-like"/>
    <property type="match status" value="1"/>
</dbReference>
<accession>A0A139SPS0</accession>
<dbReference type="Proteomes" id="UP000070058">
    <property type="component" value="Unassembled WGS sequence"/>
</dbReference>
<dbReference type="InterPro" id="IPR036034">
    <property type="entry name" value="PDZ_sf"/>
</dbReference>
<dbReference type="Pfam" id="PF17820">
    <property type="entry name" value="PDZ_6"/>
    <property type="match status" value="1"/>
</dbReference>
<evidence type="ECO:0000259" key="2">
    <source>
        <dbReference type="PROSITE" id="PS50106"/>
    </source>
</evidence>
<sequence>MLLAAFCTLLALLPARSPAQSLTELWRERSASVVAVEFRIAGTGGVASSGEVQAFGTVIDESGTVIFSTGAIDQQMPLDALRDFRIYLPGGDTDAPIPARYLGYDAFTDWHFVQVESPGAAALLTPITRFRALSFYDGQSSRPQVAEELWGIGLRKKDEGFAPYFLSSRVSLVAEVPEAFAFAAREVAGPGLPVFNGAGDFVGLGQGGFGQAALQFSERDRDGIPVVMINPDETSAVLLAEEVLPHLRTRIPASASARTAAWAGFERLRPVDRETAERLGLGKRPALTVGDVLPDSPAQKAGMQPGDVVVSINSRELPAIRPPSRLGRYLEREVARRAPGDTLFIEVVRERADEPRILILTLENAPY</sequence>
<dbReference type="PROSITE" id="PS50106">
    <property type="entry name" value="PDZ"/>
    <property type="match status" value="1"/>
</dbReference>
<protein>
    <recommendedName>
        <fullName evidence="2">PDZ domain-containing protein</fullName>
    </recommendedName>
</protein>
<keyword evidence="4" id="KW-1185">Reference proteome</keyword>
<feature type="signal peptide" evidence="1">
    <location>
        <begin position="1"/>
        <end position="19"/>
    </location>
</feature>
<evidence type="ECO:0000313" key="3">
    <source>
        <dbReference type="EMBL" id="KXU36533.1"/>
    </source>
</evidence>
<dbReference type="Gene3D" id="2.30.42.10">
    <property type="match status" value="1"/>
</dbReference>
<dbReference type="AlphaFoldDB" id="A0A139SPS0"/>
<name>A0A139SPS0_9BACT</name>
<dbReference type="EMBL" id="LSZQ01000030">
    <property type="protein sequence ID" value="KXU36533.1"/>
    <property type="molecule type" value="Genomic_DNA"/>
</dbReference>
<evidence type="ECO:0000313" key="4">
    <source>
        <dbReference type="Proteomes" id="UP000070058"/>
    </source>
</evidence>
<reference evidence="4" key="1">
    <citation type="submission" date="2016-02" db="EMBL/GenBank/DDBJ databases">
        <authorList>
            <person name="Sanders J.G."/>
            <person name="Lin J.Y."/>
            <person name="Wertz J.T."/>
            <person name="Russell J.A."/>
            <person name="Moreau C.S."/>
            <person name="Powell S."/>
        </authorList>
    </citation>
    <scope>NUCLEOTIDE SEQUENCE [LARGE SCALE GENOMIC DNA]</scope>
    <source>
        <strain evidence="4">CAG34</strain>
    </source>
</reference>
<dbReference type="InterPro" id="IPR041489">
    <property type="entry name" value="PDZ_6"/>
</dbReference>
<dbReference type="STRING" id="1548207.AXK11_04055"/>